<dbReference type="STRING" id="1618478.UR68_C0014G0009"/>
<dbReference type="AlphaFoldDB" id="A0A0G0BSR2"/>
<comment type="caution">
    <text evidence="1">The sequence shown here is derived from an EMBL/GenBank/DDBJ whole genome shotgun (WGS) entry which is preliminary data.</text>
</comment>
<protein>
    <submittedName>
        <fullName evidence="1">Uncharacterized protein</fullName>
    </submittedName>
</protein>
<dbReference type="EMBL" id="LBQC01000014">
    <property type="protein sequence ID" value="KKP72539.1"/>
    <property type="molecule type" value="Genomic_DNA"/>
</dbReference>
<sequence length="221" mass="26163">MNTNRQVINANQLIKSILQKYIKLGLNNSDLFKQLQKDLQNQIWVDKIQTVLSKVKNSNYIFSISTEINKDKNDQRVREMFAEFDVAQRLLNTKFFGSFTNVEYLIKDKNYRSPDFLVYENASPVPVEVKFLTPQDLNEKKFFQKLIDKINNHALQQLNSFYEEKQFKKGVIFIWSDKPVKLANITYSKLEEYFKEKVSKQKFEVTIICILSGLGLWDFYI</sequence>
<dbReference type="Proteomes" id="UP000034457">
    <property type="component" value="Unassembled WGS sequence"/>
</dbReference>
<name>A0A0G0BSR2_9BACT</name>
<gene>
    <name evidence="1" type="ORF">UR68_C0014G0009</name>
</gene>
<organism evidence="1 2">
    <name type="scientific">Candidatus Roizmanbacteria bacterium GW2011_GWA2_35_19</name>
    <dbReference type="NCBI Taxonomy" id="1618478"/>
    <lineage>
        <taxon>Bacteria</taxon>
        <taxon>Candidatus Roizmaniibacteriota</taxon>
    </lineage>
</organism>
<evidence type="ECO:0000313" key="1">
    <source>
        <dbReference type="EMBL" id="KKP72539.1"/>
    </source>
</evidence>
<reference evidence="1 2" key="1">
    <citation type="journal article" date="2015" name="Nature">
        <title>rRNA introns, odd ribosomes, and small enigmatic genomes across a large radiation of phyla.</title>
        <authorList>
            <person name="Brown C.T."/>
            <person name="Hug L.A."/>
            <person name="Thomas B.C."/>
            <person name="Sharon I."/>
            <person name="Castelle C.J."/>
            <person name="Singh A."/>
            <person name="Wilkins M.J."/>
            <person name="Williams K.H."/>
            <person name="Banfield J.F."/>
        </authorList>
    </citation>
    <scope>NUCLEOTIDE SEQUENCE [LARGE SCALE GENOMIC DNA]</scope>
</reference>
<proteinExistence type="predicted"/>
<accession>A0A0G0BSR2</accession>
<evidence type="ECO:0000313" key="2">
    <source>
        <dbReference type="Proteomes" id="UP000034457"/>
    </source>
</evidence>